<evidence type="ECO:0000256" key="8">
    <source>
        <dbReference type="ARBA" id="ARBA00022840"/>
    </source>
</evidence>
<dbReference type="EMBL" id="LR900808">
    <property type="protein sequence ID" value="CAD7246966.1"/>
    <property type="molecule type" value="Genomic_DNA"/>
</dbReference>
<feature type="domain" description="Helicase ATP-binding" evidence="18">
    <location>
        <begin position="268"/>
        <end position="458"/>
    </location>
</feature>
<evidence type="ECO:0000256" key="10">
    <source>
        <dbReference type="ARBA" id="ARBA00023242"/>
    </source>
</evidence>
<sequence>MSYAKGRGFGFGGFSLQKKKAEVPPPPPTAGVSKHGYSTLHAISQNALAATFGVPKRRAKTEEEYFDEEEESEENRAYQPAPGSPGNQEEEEDTDEDNDPLEAFMSNIDREVERQAVVDEVKQTKSSKRGIRDDIEEEDDEESYYRFMAENPNAGKTQEDSDQEMEYDQDGNPIVTKKKYIDPLPPMDHSQIQYSDFEKNFYEEHSEIHALDMQKMAELRNKLGIWVTGACPPKPVSSFAHFGFEETLIKAIRKSEYTQPTPIQAQGIPVALSGRDIIGIAKTGSGKTAAYIWPMLVHIMDQPPLQKGQGPIGLILAPTRELALQALLFPSAMYILLSFQIYQEARRFGKIYDLQVVCCYGGGSKYEQSKALEAGAEIVVATPGRMIDMVKMKATNLERVTYLVLDEADRMFDMGFEPQVRSICDHVRPDRQCLMFSATFKKKVERLARDVLTDPVKVVQGDVGEANEDVTQIVKVMSSGPSKWNWLIAHLVNFTSQGTVLIFVTKKLNAEELANNLKMRDFSLLLLHGDMDQIERNQVITSFRHKEVDILVATDVAARGLDIPHIRTVINFDVARDIDTHTHRVGRTGRAGEKGTAYTLITDKDKDFAGHLVRNLEGANQTVPDDLMNLAMQCVWFRKSRFKSGKGRKPNVGGRGLGFQDRAGLGASSSSRSQGTGDFSYGGPLAAANAPKIGPGTDRLSALKQAFSAQYKSNFCAAGADPVWNPSSAMPPPPAPKSESSSTSEKSRKKSRWSD</sequence>
<keyword evidence="6 16" id="KW-0378">Hydrolase</keyword>
<dbReference type="InterPro" id="IPR014014">
    <property type="entry name" value="RNA_helicase_DEAD_Q_motif"/>
</dbReference>
<evidence type="ECO:0000256" key="15">
    <source>
        <dbReference type="PROSITE-ProRule" id="PRU00552"/>
    </source>
</evidence>
<dbReference type="Gene3D" id="3.40.50.300">
    <property type="entry name" value="P-loop containing nucleotide triphosphate hydrolases"/>
    <property type="match status" value="2"/>
</dbReference>
<feature type="short sequence motif" description="Q motif" evidence="15">
    <location>
        <begin position="237"/>
        <end position="265"/>
    </location>
</feature>
<dbReference type="CDD" id="cd17952">
    <property type="entry name" value="DEADc_DDX42"/>
    <property type="match status" value="1"/>
</dbReference>
<evidence type="ECO:0000256" key="12">
    <source>
        <dbReference type="ARBA" id="ARBA00061633"/>
    </source>
</evidence>
<dbReference type="Pfam" id="PF00271">
    <property type="entry name" value="Helicase_C"/>
    <property type="match status" value="1"/>
</dbReference>
<dbReference type="Pfam" id="PF00270">
    <property type="entry name" value="DEAD"/>
    <property type="match status" value="2"/>
</dbReference>
<keyword evidence="10" id="KW-0539">Nucleus</keyword>
<evidence type="ECO:0000259" key="20">
    <source>
        <dbReference type="PROSITE" id="PS51195"/>
    </source>
</evidence>
<reference evidence="21" key="1">
    <citation type="submission" date="2020-11" db="EMBL/GenBank/DDBJ databases">
        <authorList>
            <person name="Tran Van P."/>
        </authorList>
    </citation>
    <scope>NUCLEOTIDE SEQUENCE</scope>
</reference>
<gene>
    <name evidence="21" type="ORF">DSTB1V02_LOCUS6808</name>
</gene>
<dbReference type="AlphaFoldDB" id="A0A7R8XAF6"/>
<feature type="domain" description="DEAD-box RNA helicase Q" evidence="20">
    <location>
        <begin position="237"/>
        <end position="265"/>
    </location>
</feature>
<feature type="domain" description="Helicase C-terminal" evidence="19">
    <location>
        <begin position="486"/>
        <end position="631"/>
    </location>
</feature>
<feature type="compositionally biased region" description="Acidic residues" evidence="17">
    <location>
        <begin position="64"/>
        <end position="73"/>
    </location>
</feature>
<dbReference type="InterPro" id="IPR000629">
    <property type="entry name" value="RNA-helicase_DEAD-box_CS"/>
</dbReference>
<dbReference type="GO" id="GO:0005634">
    <property type="term" value="C:nucleus"/>
    <property type="evidence" value="ECO:0007669"/>
    <property type="project" value="UniProtKB-SubCell"/>
</dbReference>
<dbReference type="InterPro" id="IPR014001">
    <property type="entry name" value="Helicase_ATP-bd"/>
</dbReference>
<name>A0A7R8XAF6_9CRUS</name>
<evidence type="ECO:0000313" key="22">
    <source>
        <dbReference type="Proteomes" id="UP000677054"/>
    </source>
</evidence>
<dbReference type="GO" id="GO:0003676">
    <property type="term" value="F:nucleic acid binding"/>
    <property type="evidence" value="ECO:0007669"/>
    <property type="project" value="InterPro"/>
</dbReference>
<dbReference type="SMART" id="SM00487">
    <property type="entry name" value="DEXDc"/>
    <property type="match status" value="1"/>
</dbReference>
<keyword evidence="9" id="KW-0175">Coiled coil</keyword>
<feature type="region of interest" description="Disordered" evidence="17">
    <location>
        <begin position="48"/>
        <end position="142"/>
    </location>
</feature>
<evidence type="ECO:0000256" key="11">
    <source>
        <dbReference type="ARBA" id="ARBA00047984"/>
    </source>
</evidence>
<evidence type="ECO:0000256" key="3">
    <source>
        <dbReference type="ARBA" id="ARBA00012552"/>
    </source>
</evidence>
<dbReference type="PROSITE" id="PS51194">
    <property type="entry name" value="HELICASE_CTER"/>
    <property type="match status" value="1"/>
</dbReference>
<dbReference type="PROSITE" id="PS00039">
    <property type="entry name" value="DEAD_ATP_HELICASE"/>
    <property type="match status" value="1"/>
</dbReference>
<evidence type="ECO:0000256" key="17">
    <source>
        <dbReference type="SAM" id="MobiDB-lite"/>
    </source>
</evidence>
<dbReference type="InterPro" id="IPR001650">
    <property type="entry name" value="Helicase_C-like"/>
</dbReference>
<dbReference type="PANTHER" id="PTHR47958">
    <property type="entry name" value="ATP-DEPENDENT RNA HELICASE DBP3"/>
    <property type="match status" value="1"/>
</dbReference>
<keyword evidence="5 16" id="KW-0547">Nucleotide-binding</keyword>
<evidence type="ECO:0000256" key="14">
    <source>
        <dbReference type="ARBA" id="ARBA00075438"/>
    </source>
</evidence>
<feature type="compositionally biased region" description="Basic and acidic residues" evidence="17">
    <location>
        <begin position="108"/>
        <end position="123"/>
    </location>
</feature>
<accession>A0A7R8XAF6</accession>
<dbReference type="PROSITE" id="PS51195">
    <property type="entry name" value="Q_MOTIF"/>
    <property type="match status" value="1"/>
</dbReference>
<evidence type="ECO:0000256" key="6">
    <source>
        <dbReference type="ARBA" id="ARBA00022801"/>
    </source>
</evidence>
<evidence type="ECO:0000256" key="5">
    <source>
        <dbReference type="ARBA" id="ARBA00022741"/>
    </source>
</evidence>
<evidence type="ECO:0000256" key="13">
    <source>
        <dbReference type="ARBA" id="ARBA00068282"/>
    </source>
</evidence>
<dbReference type="FunFam" id="3.40.50.300:FF:000079">
    <property type="entry name" value="probable ATP-dependent RNA helicase DDX17"/>
    <property type="match status" value="1"/>
</dbReference>
<feature type="region of interest" description="Disordered" evidence="17">
    <location>
        <begin position="1"/>
        <end position="35"/>
    </location>
</feature>
<feature type="compositionally biased region" description="Low complexity" evidence="17">
    <location>
        <begin position="664"/>
        <end position="679"/>
    </location>
</feature>
<dbReference type="InterPro" id="IPR011545">
    <property type="entry name" value="DEAD/DEAH_box_helicase_dom"/>
</dbReference>
<evidence type="ECO:0000256" key="4">
    <source>
        <dbReference type="ARBA" id="ARBA00022490"/>
    </source>
</evidence>
<keyword evidence="4" id="KW-0963">Cytoplasm</keyword>
<evidence type="ECO:0000259" key="18">
    <source>
        <dbReference type="PROSITE" id="PS51192"/>
    </source>
</evidence>
<dbReference type="EC" id="3.6.4.13" evidence="3"/>
<evidence type="ECO:0000256" key="9">
    <source>
        <dbReference type="ARBA" id="ARBA00023054"/>
    </source>
</evidence>
<dbReference type="FunFam" id="3.40.50.300:FF:000524">
    <property type="entry name" value="ATP-dependent RNA helicase DDX42"/>
    <property type="match status" value="1"/>
</dbReference>
<keyword evidence="8 16" id="KW-0067">ATP-binding</keyword>
<dbReference type="Proteomes" id="UP000677054">
    <property type="component" value="Unassembled WGS sequence"/>
</dbReference>
<feature type="region of interest" description="Disordered" evidence="17">
    <location>
        <begin position="722"/>
        <end position="755"/>
    </location>
</feature>
<dbReference type="GO" id="GO:0003724">
    <property type="term" value="F:RNA helicase activity"/>
    <property type="evidence" value="ECO:0007669"/>
    <property type="project" value="UniProtKB-EC"/>
</dbReference>
<protein>
    <recommendedName>
        <fullName evidence="13">ATP-dependent RNA helicase DDX42</fullName>
        <ecNumber evidence="3">3.6.4.13</ecNumber>
    </recommendedName>
    <alternativeName>
        <fullName evidence="14">DEAD box protein 42</fullName>
    </alternativeName>
</protein>
<evidence type="ECO:0000256" key="16">
    <source>
        <dbReference type="RuleBase" id="RU000492"/>
    </source>
</evidence>
<dbReference type="GO" id="GO:0016787">
    <property type="term" value="F:hydrolase activity"/>
    <property type="evidence" value="ECO:0007669"/>
    <property type="project" value="UniProtKB-KW"/>
</dbReference>
<dbReference type="CDD" id="cd18787">
    <property type="entry name" value="SF2_C_DEAD"/>
    <property type="match status" value="1"/>
</dbReference>
<evidence type="ECO:0000313" key="21">
    <source>
        <dbReference type="EMBL" id="CAD7246966.1"/>
    </source>
</evidence>
<keyword evidence="7 16" id="KW-0347">Helicase</keyword>
<feature type="region of interest" description="Disordered" evidence="17">
    <location>
        <begin position="643"/>
        <end position="682"/>
    </location>
</feature>
<dbReference type="OrthoDB" id="196131at2759"/>
<comment type="catalytic activity">
    <reaction evidence="11">
        <text>ATP + H2O = ADP + phosphate + H(+)</text>
        <dbReference type="Rhea" id="RHEA:13065"/>
        <dbReference type="ChEBI" id="CHEBI:15377"/>
        <dbReference type="ChEBI" id="CHEBI:15378"/>
        <dbReference type="ChEBI" id="CHEBI:30616"/>
        <dbReference type="ChEBI" id="CHEBI:43474"/>
        <dbReference type="ChEBI" id="CHEBI:456216"/>
        <dbReference type="EC" id="3.6.4.13"/>
    </reaction>
</comment>
<organism evidence="21">
    <name type="scientific">Darwinula stevensoni</name>
    <dbReference type="NCBI Taxonomy" id="69355"/>
    <lineage>
        <taxon>Eukaryota</taxon>
        <taxon>Metazoa</taxon>
        <taxon>Ecdysozoa</taxon>
        <taxon>Arthropoda</taxon>
        <taxon>Crustacea</taxon>
        <taxon>Oligostraca</taxon>
        <taxon>Ostracoda</taxon>
        <taxon>Podocopa</taxon>
        <taxon>Podocopida</taxon>
        <taxon>Darwinulocopina</taxon>
        <taxon>Darwinuloidea</taxon>
        <taxon>Darwinulidae</taxon>
        <taxon>Darwinula</taxon>
    </lineage>
</organism>
<dbReference type="SMART" id="SM00490">
    <property type="entry name" value="HELICc"/>
    <property type="match status" value="1"/>
</dbReference>
<comment type="similarity">
    <text evidence="12">Belongs to the DEAD box helicase family. DDX42 subfamily.</text>
</comment>
<evidence type="ECO:0000256" key="7">
    <source>
        <dbReference type="ARBA" id="ARBA00022806"/>
    </source>
</evidence>
<dbReference type="GO" id="GO:0005737">
    <property type="term" value="C:cytoplasm"/>
    <property type="evidence" value="ECO:0007669"/>
    <property type="project" value="UniProtKB-SubCell"/>
</dbReference>
<evidence type="ECO:0000256" key="2">
    <source>
        <dbReference type="ARBA" id="ARBA00004496"/>
    </source>
</evidence>
<proteinExistence type="inferred from homology"/>
<evidence type="ECO:0000259" key="19">
    <source>
        <dbReference type="PROSITE" id="PS51194"/>
    </source>
</evidence>
<keyword evidence="22" id="KW-1185">Reference proteome</keyword>
<dbReference type="EMBL" id="CAJPEV010001291">
    <property type="protein sequence ID" value="CAG0891871.1"/>
    <property type="molecule type" value="Genomic_DNA"/>
</dbReference>
<dbReference type="InterPro" id="IPR027417">
    <property type="entry name" value="P-loop_NTPase"/>
</dbReference>
<dbReference type="GO" id="GO:0005524">
    <property type="term" value="F:ATP binding"/>
    <property type="evidence" value="ECO:0007669"/>
    <property type="project" value="UniProtKB-KW"/>
</dbReference>
<dbReference type="SUPFAM" id="SSF52540">
    <property type="entry name" value="P-loop containing nucleoside triphosphate hydrolases"/>
    <property type="match status" value="2"/>
</dbReference>
<comment type="subcellular location">
    <subcellularLocation>
        <location evidence="2">Cytoplasm</location>
    </subcellularLocation>
    <subcellularLocation>
        <location evidence="1">Nucleus</location>
    </subcellularLocation>
</comment>
<feature type="compositionally biased region" description="Acidic residues" evidence="17">
    <location>
        <begin position="88"/>
        <end position="100"/>
    </location>
</feature>
<dbReference type="PROSITE" id="PS51192">
    <property type="entry name" value="HELICASE_ATP_BIND_1"/>
    <property type="match status" value="1"/>
</dbReference>
<evidence type="ECO:0000256" key="1">
    <source>
        <dbReference type="ARBA" id="ARBA00004123"/>
    </source>
</evidence>